<keyword evidence="15" id="KW-1185">Reference proteome</keyword>
<feature type="non-terminal residue" evidence="14">
    <location>
        <position position="1"/>
    </location>
</feature>
<comment type="subcellular location">
    <subcellularLocation>
        <location evidence="2">Chromosome</location>
    </subcellularLocation>
    <subcellularLocation>
        <location evidence="1">Nucleus</location>
    </subcellularLocation>
</comment>
<dbReference type="GO" id="GO:0016887">
    <property type="term" value="F:ATP hydrolysis activity"/>
    <property type="evidence" value="ECO:0007669"/>
    <property type="project" value="InterPro"/>
</dbReference>
<evidence type="ECO:0000256" key="5">
    <source>
        <dbReference type="ARBA" id="ARBA00022741"/>
    </source>
</evidence>
<dbReference type="GO" id="GO:0003684">
    <property type="term" value="F:damaged DNA binding"/>
    <property type="evidence" value="ECO:0007669"/>
    <property type="project" value="TreeGrafter"/>
</dbReference>
<evidence type="ECO:0000256" key="10">
    <source>
        <dbReference type="ARBA" id="ARBA00023204"/>
    </source>
</evidence>
<keyword evidence="6" id="KW-0227">DNA damage</keyword>
<name>A0A0L0F8L5_9EUKA</name>
<dbReference type="GeneID" id="25915047"/>
<dbReference type="EMBL" id="KQ246351">
    <property type="protein sequence ID" value="KNC72896.1"/>
    <property type="molecule type" value="Genomic_DNA"/>
</dbReference>
<dbReference type="STRING" id="667725.A0A0L0F8L5"/>
<keyword evidence="10" id="KW-0234">DNA repair</keyword>
<keyword evidence="5" id="KW-0547">Nucleotide-binding</keyword>
<dbReference type="InterPro" id="IPR027417">
    <property type="entry name" value="P-loop_NTPase"/>
</dbReference>
<feature type="compositionally biased region" description="Basic and acidic residues" evidence="12">
    <location>
        <begin position="31"/>
        <end position="41"/>
    </location>
</feature>
<dbReference type="PANTHER" id="PTHR19306">
    <property type="entry name" value="STRUCTURAL MAINTENANCE OF CHROMOSOMES 5,6 SMC5, SMC6"/>
    <property type="match status" value="1"/>
</dbReference>
<dbReference type="PANTHER" id="PTHR19306:SF6">
    <property type="entry name" value="STRUCTURAL MAINTENANCE OF CHROMOSOMES PROTEIN 6"/>
    <property type="match status" value="1"/>
</dbReference>
<dbReference type="InterPro" id="IPR038729">
    <property type="entry name" value="Rad50/SbcC_AAA"/>
</dbReference>
<evidence type="ECO:0000313" key="15">
    <source>
        <dbReference type="Proteomes" id="UP000054560"/>
    </source>
</evidence>
<feature type="region of interest" description="Disordered" evidence="12">
    <location>
        <begin position="1"/>
        <end position="56"/>
    </location>
</feature>
<dbReference type="OrthoDB" id="10072614at2759"/>
<dbReference type="GO" id="GO:0005634">
    <property type="term" value="C:nucleus"/>
    <property type="evidence" value="ECO:0007669"/>
    <property type="project" value="UniProtKB-SubCell"/>
</dbReference>
<reference evidence="14 15" key="1">
    <citation type="submission" date="2011-02" db="EMBL/GenBank/DDBJ databases">
        <title>The Genome Sequence of Sphaeroforma arctica JP610.</title>
        <authorList>
            <consortium name="The Broad Institute Genome Sequencing Platform"/>
            <person name="Russ C."/>
            <person name="Cuomo C."/>
            <person name="Young S.K."/>
            <person name="Zeng Q."/>
            <person name="Gargeya S."/>
            <person name="Alvarado L."/>
            <person name="Berlin A."/>
            <person name="Chapman S.B."/>
            <person name="Chen Z."/>
            <person name="Freedman E."/>
            <person name="Gellesch M."/>
            <person name="Goldberg J."/>
            <person name="Griggs A."/>
            <person name="Gujja S."/>
            <person name="Heilman E."/>
            <person name="Heiman D."/>
            <person name="Howarth C."/>
            <person name="Mehta T."/>
            <person name="Neiman D."/>
            <person name="Pearson M."/>
            <person name="Roberts A."/>
            <person name="Saif S."/>
            <person name="Shea T."/>
            <person name="Shenoy N."/>
            <person name="Sisk P."/>
            <person name="Stolte C."/>
            <person name="Sykes S."/>
            <person name="White J."/>
            <person name="Yandava C."/>
            <person name="Burger G."/>
            <person name="Gray M.W."/>
            <person name="Holland P.W.H."/>
            <person name="King N."/>
            <person name="Lang F.B.F."/>
            <person name="Roger A.J."/>
            <person name="Ruiz-Trillo I."/>
            <person name="Haas B."/>
            <person name="Nusbaum C."/>
            <person name="Birren B."/>
        </authorList>
    </citation>
    <scope>NUCLEOTIDE SEQUENCE [LARGE SCALE GENOMIC DNA]</scope>
    <source>
        <strain evidence="14 15">JP610</strain>
    </source>
</reference>
<organism evidence="14 15">
    <name type="scientific">Sphaeroforma arctica JP610</name>
    <dbReference type="NCBI Taxonomy" id="667725"/>
    <lineage>
        <taxon>Eukaryota</taxon>
        <taxon>Ichthyosporea</taxon>
        <taxon>Ichthyophonida</taxon>
        <taxon>Sphaeroforma</taxon>
    </lineage>
</organism>
<keyword evidence="9" id="KW-0233">DNA recombination</keyword>
<evidence type="ECO:0000256" key="7">
    <source>
        <dbReference type="ARBA" id="ARBA00022840"/>
    </source>
</evidence>
<keyword evidence="4" id="KW-0158">Chromosome</keyword>
<feature type="non-terminal residue" evidence="14">
    <location>
        <position position="219"/>
    </location>
</feature>
<dbReference type="RefSeq" id="XP_014146798.1">
    <property type="nucleotide sequence ID" value="XM_014291323.1"/>
</dbReference>
<evidence type="ECO:0000256" key="11">
    <source>
        <dbReference type="ARBA" id="ARBA00023242"/>
    </source>
</evidence>
<dbReference type="GO" id="GO:0030915">
    <property type="term" value="C:Smc5-Smc6 complex"/>
    <property type="evidence" value="ECO:0007669"/>
    <property type="project" value="TreeGrafter"/>
</dbReference>
<dbReference type="GO" id="GO:0000724">
    <property type="term" value="P:double-strand break repair via homologous recombination"/>
    <property type="evidence" value="ECO:0007669"/>
    <property type="project" value="TreeGrafter"/>
</dbReference>
<dbReference type="SUPFAM" id="SSF52540">
    <property type="entry name" value="P-loop containing nucleoside triphosphate hydrolases"/>
    <property type="match status" value="1"/>
</dbReference>
<feature type="compositionally biased region" description="Low complexity" evidence="12">
    <location>
        <begin position="1"/>
        <end position="22"/>
    </location>
</feature>
<evidence type="ECO:0000256" key="6">
    <source>
        <dbReference type="ARBA" id="ARBA00022763"/>
    </source>
</evidence>
<dbReference type="GO" id="GO:0005524">
    <property type="term" value="F:ATP binding"/>
    <property type="evidence" value="ECO:0007669"/>
    <property type="project" value="UniProtKB-KW"/>
</dbReference>
<evidence type="ECO:0000256" key="3">
    <source>
        <dbReference type="ARBA" id="ARBA00006793"/>
    </source>
</evidence>
<evidence type="ECO:0000256" key="1">
    <source>
        <dbReference type="ARBA" id="ARBA00004123"/>
    </source>
</evidence>
<gene>
    <name evidence="14" type="ORF">SARC_14543</name>
</gene>
<feature type="domain" description="Rad50/SbcC-type AAA" evidence="13">
    <location>
        <begin position="77"/>
        <end position="202"/>
    </location>
</feature>
<protein>
    <recommendedName>
        <fullName evidence="13">Rad50/SbcC-type AAA domain-containing protein</fullName>
    </recommendedName>
</protein>
<evidence type="ECO:0000259" key="13">
    <source>
        <dbReference type="Pfam" id="PF13476"/>
    </source>
</evidence>
<evidence type="ECO:0000256" key="2">
    <source>
        <dbReference type="ARBA" id="ARBA00004286"/>
    </source>
</evidence>
<sequence length="219" mass="24207">DDLESSSSGEDSSNSSPVSDQSTRSKKVKLQHNEQQGRESDSQEESESESGEDVDLESDEHLYNYNNSPAAAGVIHKILITNFMCHEKLEVRLNPCVNFFTGENGSGKSAVLTALSMCLGASAKGTNRALNAKNLIFRGKQKAVLRVEIANKGEEAYRHDLYGDVIVVERTISHKSNGSYTLRDYTNKLVSTKRKDLSDALDFYNIQIDNPVQVLSQDD</sequence>
<dbReference type="eggNOG" id="KOG0250">
    <property type="taxonomic scope" value="Eukaryota"/>
</dbReference>
<evidence type="ECO:0000256" key="12">
    <source>
        <dbReference type="SAM" id="MobiDB-lite"/>
    </source>
</evidence>
<keyword evidence="7" id="KW-0067">ATP-binding</keyword>
<dbReference type="GO" id="GO:0003697">
    <property type="term" value="F:single-stranded DNA binding"/>
    <property type="evidence" value="ECO:0007669"/>
    <property type="project" value="TreeGrafter"/>
</dbReference>
<dbReference type="Proteomes" id="UP000054560">
    <property type="component" value="Unassembled WGS sequence"/>
</dbReference>
<dbReference type="AlphaFoldDB" id="A0A0L0F8L5"/>
<evidence type="ECO:0000256" key="9">
    <source>
        <dbReference type="ARBA" id="ARBA00023172"/>
    </source>
</evidence>
<keyword evidence="8" id="KW-0175">Coiled coil</keyword>
<comment type="similarity">
    <text evidence="3">Belongs to the SMC family. SMC6 subfamily.</text>
</comment>
<accession>A0A0L0F8L5</accession>
<feature type="compositionally biased region" description="Acidic residues" evidence="12">
    <location>
        <begin position="42"/>
        <end position="56"/>
    </location>
</feature>
<dbReference type="Gene3D" id="3.40.50.300">
    <property type="entry name" value="P-loop containing nucleotide triphosphate hydrolases"/>
    <property type="match status" value="1"/>
</dbReference>
<keyword evidence="11" id="KW-0539">Nucleus</keyword>
<dbReference type="Pfam" id="PF13476">
    <property type="entry name" value="AAA_23"/>
    <property type="match status" value="1"/>
</dbReference>
<evidence type="ECO:0000313" key="14">
    <source>
        <dbReference type="EMBL" id="KNC72896.1"/>
    </source>
</evidence>
<proteinExistence type="inferred from homology"/>
<dbReference type="GO" id="GO:0035861">
    <property type="term" value="C:site of double-strand break"/>
    <property type="evidence" value="ECO:0007669"/>
    <property type="project" value="TreeGrafter"/>
</dbReference>
<evidence type="ECO:0000256" key="4">
    <source>
        <dbReference type="ARBA" id="ARBA00022454"/>
    </source>
</evidence>
<evidence type="ECO:0000256" key="8">
    <source>
        <dbReference type="ARBA" id="ARBA00023054"/>
    </source>
</evidence>